<evidence type="ECO:0000313" key="1">
    <source>
        <dbReference type="EMBL" id="UQC81346.1"/>
    </source>
</evidence>
<gene>
    <name evidence="1" type="ORF">CLUP02_06832</name>
</gene>
<evidence type="ECO:0000313" key="2">
    <source>
        <dbReference type="Proteomes" id="UP000830671"/>
    </source>
</evidence>
<dbReference type="Proteomes" id="UP000830671">
    <property type="component" value="Chromosome 3"/>
</dbReference>
<accession>A0A9Q8SQ00</accession>
<dbReference type="RefSeq" id="XP_049142972.1">
    <property type="nucleotide sequence ID" value="XM_049285829.1"/>
</dbReference>
<reference evidence="1" key="1">
    <citation type="journal article" date="2021" name="Mol. Plant Microbe Interact.">
        <title>Complete Genome Sequence of the Plant-Pathogenic Fungus Colletotrichum lupini.</title>
        <authorList>
            <person name="Baroncelli R."/>
            <person name="Pensec F."/>
            <person name="Da Lio D."/>
            <person name="Boufleur T."/>
            <person name="Vicente I."/>
            <person name="Sarrocco S."/>
            <person name="Picot A."/>
            <person name="Baraldi E."/>
            <person name="Sukno S."/>
            <person name="Thon M."/>
            <person name="Le Floch G."/>
        </authorList>
    </citation>
    <scope>NUCLEOTIDE SEQUENCE</scope>
    <source>
        <strain evidence="1">IMI 504893</strain>
    </source>
</reference>
<keyword evidence="2" id="KW-1185">Reference proteome</keyword>
<sequence>MRRLLAALRGRRIPRHGAELPRSDHFIPRRPDPEAPSSLELLKNTERASCYCLLKHCSLPIP</sequence>
<name>A0A9Q8SQ00_9PEZI</name>
<organism evidence="1 2">
    <name type="scientific">Colletotrichum lupini</name>
    <dbReference type="NCBI Taxonomy" id="145971"/>
    <lineage>
        <taxon>Eukaryota</taxon>
        <taxon>Fungi</taxon>
        <taxon>Dikarya</taxon>
        <taxon>Ascomycota</taxon>
        <taxon>Pezizomycotina</taxon>
        <taxon>Sordariomycetes</taxon>
        <taxon>Hypocreomycetidae</taxon>
        <taxon>Glomerellales</taxon>
        <taxon>Glomerellaceae</taxon>
        <taxon>Colletotrichum</taxon>
        <taxon>Colletotrichum acutatum species complex</taxon>
    </lineage>
</organism>
<dbReference type="KEGG" id="clup:CLUP02_06832"/>
<dbReference type="EMBL" id="CP019475">
    <property type="protein sequence ID" value="UQC81346.1"/>
    <property type="molecule type" value="Genomic_DNA"/>
</dbReference>
<proteinExistence type="predicted"/>
<dbReference type="GeneID" id="73340839"/>
<protein>
    <submittedName>
        <fullName evidence="1">Uncharacterized protein</fullName>
    </submittedName>
</protein>
<dbReference type="AlphaFoldDB" id="A0A9Q8SQ00"/>